<feature type="transmembrane region" description="Helical" evidence="5">
    <location>
        <begin position="223"/>
        <end position="240"/>
    </location>
</feature>
<comment type="subcellular location">
    <subcellularLocation>
        <location evidence="1">Membrane</location>
        <topology evidence="1">Multi-pass membrane protein</topology>
    </subcellularLocation>
</comment>
<dbReference type="PANTHER" id="PTHR11132">
    <property type="entry name" value="SOLUTE CARRIER FAMILY 35"/>
    <property type="match status" value="1"/>
</dbReference>
<evidence type="ECO:0000313" key="7">
    <source>
        <dbReference type="RefSeq" id="XP_028252670.1"/>
    </source>
</evidence>
<dbReference type="Proteomes" id="UP000515145">
    <property type="component" value="Chromosome 24"/>
</dbReference>
<feature type="transmembrane region" description="Helical" evidence="5">
    <location>
        <begin position="279"/>
        <end position="299"/>
    </location>
</feature>
<feature type="transmembrane region" description="Helical" evidence="5">
    <location>
        <begin position="252"/>
        <end position="273"/>
    </location>
</feature>
<dbReference type="RefSeq" id="XP_028252670.1">
    <property type="nucleotide sequence ID" value="XM_028396869.1"/>
</dbReference>
<feature type="transmembrane region" description="Helical" evidence="5">
    <location>
        <begin position="101"/>
        <end position="122"/>
    </location>
</feature>
<accession>A0A6P7HB64</accession>
<protein>
    <submittedName>
        <fullName evidence="7">Solute carrier family 35 member D3 isoform X1</fullName>
    </submittedName>
    <submittedName>
        <fullName evidence="8">Solute carrier family 35 member D3 isoform X2</fullName>
    </submittedName>
</protein>
<organism evidence="6 7">
    <name type="scientific">Parambassis ranga</name>
    <name type="common">Indian glassy fish</name>
    <dbReference type="NCBI Taxonomy" id="210632"/>
    <lineage>
        <taxon>Eukaryota</taxon>
        <taxon>Metazoa</taxon>
        <taxon>Chordata</taxon>
        <taxon>Craniata</taxon>
        <taxon>Vertebrata</taxon>
        <taxon>Euteleostomi</taxon>
        <taxon>Actinopterygii</taxon>
        <taxon>Neopterygii</taxon>
        <taxon>Teleostei</taxon>
        <taxon>Neoteleostei</taxon>
        <taxon>Acanthomorphata</taxon>
        <taxon>Ovalentaria</taxon>
        <taxon>Ambassidae</taxon>
        <taxon>Parambassis</taxon>
    </lineage>
</organism>
<proteinExistence type="predicted"/>
<evidence type="ECO:0000313" key="6">
    <source>
        <dbReference type="Proteomes" id="UP000515145"/>
    </source>
</evidence>
<dbReference type="InterPro" id="IPR050186">
    <property type="entry name" value="TPT_transporter"/>
</dbReference>
<gene>
    <name evidence="7 8" type="primary">slc35d3</name>
</gene>
<keyword evidence="3 5" id="KW-1133">Transmembrane helix</keyword>
<evidence type="ECO:0000313" key="8">
    <source>
        <dbReference type="RefSeq" id="XP_028252671.1"/>
    </source>
</evidence>
<evidence type="ECO:0000256" key="2">
    <source>
        <dbReference type="ARBA" id="ARBA00022692"/>
    </source>
</evidence>
<sequence length="435" mass="46833">MDVFKSRLLGITVAVAHGVFSGSLNILLKFLITNYHFGFLTLIQFLTSSTAALTLETLRRLGRINIPPFSLQLSKEFASVCILSTLQSTLTLWSLRGLSLPMYVVFKRCLPLFTLSIGVCVLRNGVPSIGVVTAVLITTGGAALAGAGDLTGDPFGYVTGVLAVIIHASYLVLIQKTSLDSEYGPLTAQYAIAIMATPVLLACSLISLDTIHMWSYEGWKDPHITVIFILCIFIGCAMNFTTLHCTYINSAVTTSFVGVVKSIATITVGMLAFSDVAPTRLFIGGVVVNTVGSITYCVVKYYETKKKSAYEDLEEAGKDGGPPGEPYQEKPVLNGGVVAPCSDPGPQTDTEAVLHDDGAEEDVANGELWTGGAGVNSQVMTENEVLEMQREHLHREGAAPAPSLSDSYVGVWRSIRHLQFTKKEPLIDNMEQQSP</sequence>
<dbReference type="AlphaFoldDB" id="A0A6P7HB64"/>
<keyword evidence="4 5" id="KW-0472">Membrane</keyword>
<dbReference type="RefSeq" id="XP_028252671.1">
    <property type="nucleotide sequence ID" value="XM_028396870.1"/>
</dbReference>
<keyword evidence="6" id="KW-1185">Reference proteome</keyword>
<keyword evidence="2 5" id="KW-0812">Transmembrane</keyword>
<evidence type="ECO:0000256" key="1">
    <source>
        <dbReference type="ARBA" id="ARBA00004141"/>
    </source>
</evidence>
<feature type="transmembrane region" description="Helical" evidence="5">
    <location>
        <begin position="129"/>
        <end position="148"/>
    </location>
</feature>
<reference evidence="7 8" key="1">
    <citation type="submission" date="2025-04" db="UniProtKB">
        <authorList>
            <consortium name="RefSeq"/>
        </authorList>
    </citation>
    <scope>IDENTIFICATION</scope>
</reference>
<feature type="transmembrane region" description="Helical" evidence="5">
    <location>
        <begin position="186"/>
        <end position="208"/>
    </location>
</feature>
<dbReference type="OrthoDB" id="417037at2759"/>
<evidence type="ECO:0000256" key="5">
    <source>
        <dbReference type="SAM" id="Phobius"/>
    </source>
</evidence>
<dbReference type="GeneID" id="114428447"/>
<evidence type="ECO:0000256" key="4">
    <source>
        <dbReference type="ARBA" id="ARBA00023136"/>
    </source>
</evidence>
<evidence type="ECO:0000256" key="3">
    <source>
        <dbReference type="ARBA" id="ARBA00022989"/>
    </source>
</evidence>
<name>A0A6P7HB64_9TELE</name>
<feature type="transmembrane region" description="Helical" evidence="5">
    <location>
        <begin position="154"/>
        <end position="174"/>
    </location>
</feature>
<dbReference type="CTD" id="340146"/>
<dbReference type="GO" id="GO:0016020">
    <property type="term" value="C:membrane"/>
    <property type="evidence" value="ECO:0007669"/>
    <property type="project" value="UniProtKB-SubCell"/>
</dbReference>